<feature type="region of interest" description="Disordered" evidence="16">
    <location>
        <begin position="971"/>
        <end position="1054"/>
    </location>
</feature>
<evidence type="ECO:0000313" key="22">
    <source>
        <dbReference type="Proteomes" id="UP001165085"/>
    </source>
</evidence>
<dbReference type="GO" id="GO:0003677">
    <property type="term" value="F:DNA binding"/>
    <property type="evidence" value="ECO:0007669"/>
    <property type="project" value="UniProtKB-KW"/>
</dbReference>
<evidence type="ECO:0000259" key="19">
    <source>
        <dbReference type="PROSITE" id="PS51194"/>
    </source>
</evidence>
<keyword evidence="6" id="KW-0378">Hydrolase</keyword>
<keyword evidence="8" id="KW-0862">Zinc</keyword>
<comment type="similarity">
    <text evidence="2">Belongs to the helicase family. RecQ subfamily.</text>
</comment>
<dbReference type="GO" id="GO:0006260">
    <property type="term" value="P:DNA replication"/>
    <property type="evidence" value="ECO:0007669"/>
    <property type="project" value="InterPro"/>
</dbReference>
<feature type="region of interest" description="Disordered" evidence="16">
    <location>
        <begin position="178"/>
        <end position="216"/>
    </location>
</feature>
<evidence type="ECO:0000256" key="13">
    <source>
        <dbReference type="ARBA" id="ARBA00034617"/>
    </source>
</evidence>
<keyword evidence="3" id="KW-0479">Metal-binding</keyword>
<feature type="domain" description="GRF-type" evidence="20">
    <location>
        <begin position="223"/>
        <end position="269"/>
    </location>
</feature>
<feature type="region of interest" description="Disordered" evidence="16">
    <location>
        <begin position="1"/>
        <end position="29"/>
    </location>
</feature>
<dbReference type="PANTHER" id="PTHR13710:SF153">
    <property type="entry name" value="RECQ-LIKE DNA HELICASE BLM"/>
    <property type="match status" value="1"/>
</dbReference>
<evidence type="ECO:0000256" key="5">
    <source>
        <dbReference type="ARBA" id="ARBA00022771"/>
    </source>
</evidence>
<evidence type="ECO:0000256" key="7">
    <source>
        <dbReference type="ARBA" id="ARBA00022806"/>
    </source>
</evidence>
<dbReference type="SMART" id="SM00956">
    <property type="entry name" value="RQC"/>
    <property type="match status" value="1"/>
</dbReference>
<comment type="caution">
    <text evidence="21">The sequence shown here is derived from an EMBL/GenBank/DDBJ whole genome shotgun (WGS) entry which is preliminary data.</text>
</comment>
<dbReference type="GO" id="GO:0009378">
    <property type="term" value="F:four-way junction helicase activity"/>
    <property type="evidence" value="ECO:0007669"/>
    <property type="project" value="TreeGrafter"/>
</dbReference>
<feature type="region of interest" description="Disordered" evidence="16">
    <location>
        <begin position="1156"/>
        <end position="1205"/>
    </location>
</feature>
<dbReference type="AlphaFoldDB" id="A0A9W7B086"/>
<keyword evidence="9" id="KW-0067">ATP-binding</keyword>
<dbReference type="Gene3D" id="3.40.50.300">
    <property type="entry name" value="P-loop containing nucleotide triphosphate hydrolases"/>
    <property type="match status" value="2"/>
</dbReference>
<dbReference type="InterPro" id="IPR002121">
    <property type="entry name" value="HRDC_dom"/>
</dbReference>
<dbReference type="GO" id="GO:0005737">
    <property type="term" value="C:cytoplasm"/>
    <property type="evidence" value="ECO:0007669"/>
    <property type="project" value="TreeGrafter"/>
</dbReference>
<dbReference type="Pfam" id="PF00271">
    <property type="entry name" value="Helicase_C"/>
    <property type="match status" value="1"/>
</dbReference>
<feature type="domain" description="Helicase C-terminal" evidence="19">
    <location>
        <begin position="655"/>
        <end position="811"/>
    </location>
</feature>
<keyword evidence="4" id="KW-0547">Nucleotide-binding</keyword>
<evidence type="ECO:0000256" key="12">
    <source>
        <dbReference type="ARBA" id="ARBA00023242"/>
    </source>
</evidence>
<dbReference type="GO" id="GO:0000724">
    <property type="term" value="P:double-strand break repair via homologous recombination"/>
    <property type="evidence" value="ECO:0007669"/>
    <property type="project" value="TreeGrafter"/>
</dbReference>
<dbReference type="GO" id="GO:0005634">
    <property type="term" value="C:nucleus"/>
    <property type="evidence" value="ECO:0007669"/>
    <property type="project" value="UniProtKB-SubCell"/>
</dbReference>
<dbReference type="GO" id="GO:0043138">
    <property type="term" value="F:3'-5' DNA helicase activity"/>
    <property type="evidence" value="ECO:0007669"/>
    <property type="project" value="UniProtKB-EC"/>
</dbReference>
<dbReference type="FunFam" id="3.40.50.300:FF:000296">
    <property type="entry name" value="ATP-dependent DNA helicase RecQ"/>
    <property type="match status" value="1"/>
</dbReference>
<protein>
    <recommendedName>
        <fullName evidence="14">DNA 3'-5' helicase</fullName>
        <ecNumber evidence="14">5.6.2.4</ecNumber>
    </recommendedName>
</protein>
<dbReference type="InterPro" id="IPR011545">
    <property type="entry name" value="DEAD/DEAH_box_helicase_dom"/>
</dbReference>
<proteinExistence type="inferred from homology"/>
<feature type="compositionally biased region" description="Basic and acidic residues" evidence="16">
    <location>
        <begin position="1258"/>
        <end position="1270"/>
    </location>
</feature>
<evidence type="ECO:0000256" key="16">
    <source>
        <dbReference type="SAM" id="MobiDB-lite"/>
    </source>
</evidence>
<evidence type="ECO:0000256" key="15">
    <source>
        <dbReference type="PROSITE-ProRule" id="PRU01343"/>
    </source>
</evidence>
<dbReference type="Pfam" id="PF00270">
    <property type="entry name" value="DEAD"/>
    <property type="match status" value="1"/>
</dbReference>
<dbReference type="InterPro" id="IPR014001">
    <property type="entry name" value="Helicase_ATP-bd"/>
</dbReference>
<feature type="compositionally biased region" description="Acidic residues" evidence="16">
    <location>
        <begin position="1008"/>
        <end position="1021"/>
    </location>
</feature>
<dbReference type="Gene3D" id="1.10.10.10">
    <property type="entry name" value="Winged helix-like DNA-binding domain superfamily/Winged helix DNA-binding domain"/>
    <property type="match status" value="1"/>
</dbReference>
<feature type="compositionally biased region" description="Low complexity" evidence="16">
    <location>
        <begin position="124"/>
        <end position="142"/>
    </location>
</feature>
<dbReference type="InterPro" id="IPR001650">
    <property type="entry name" value="Helicase_C-like"/>
</dbReference>
<keyword evidence="5 15" id="KW-0863">Zinc-finger</keyword>
<dbReference type="NCBIfam" id="TIGR00614">
    <property type="entry name" value="recQ_fam"/>
    <property type="match status" value="1"/>
</dbReference>
<dbReference type="GO" id="GO:0005694">
    <property type="term" value="C:chromosome"/>
    <property type="evidence" value="ECO:0007669"/>
    <property type="project" value="TreeGrafter"/>
</dbReference>
<dbReference type="InterPro" id="IPR002464">
    <property type="entry name" value="DNA/RNA_helicase_DEAH_CS"/>
</dbReference>
<dbReference type="GO" id="GO:0005524">
    <property type="term" value="F:ATP binding"/>
    <property type="evidence" value="ECO:0007669"/>
    <property type="project" value="UniProtKB-KW"/>
</dbReference>
<dbReference type="PROSITE" id="PS51999">
    <property type="entry name" value="ZF_GRF"/>
    <property type="match status" value="2"/>
</dbReference>
<dbReference type="Gene3D" id="1.10.150.80">
    <property type="entry name" value="HRDC domain"/>
    <property type="match status" value="1"/>
</dbReference>
<dbReference type="SUPFAM" id="SSF47819">
    <property type="entry name" value="HRDC-like"/>
    <property type="match status" value="1"/>
</dbReference>
<evidence type="ECO:0000256" key="8">
    <source>
        <dbReference type="ARBA" id="ARBA00022833"/>
    </source>
</evidence>
<feature type="domain" description="Helicase ATP-binding" evidence="18">
    <location>
        <begin position="445"/>
        <end position="633"/>
    </location>
</feature>
<dbReference type="SUPFAM" id="SSF52540">
    <property type="entry name" value="P-loop containing nucleoside triphosphate hydrolases"/>
    <property type="match status" value="1"/>
</dbReference>
<gene>
    <name evidence="21" type="ORF">TrST_g5352</name>
</gene>
<evidence type="ECO:0000256" key="3">
    <source>
        <dbReference type="ARBA" id="ARBA00022723"/>
    </source>
</evidence>
<feature type="region of interest" description="Disordered" evidence="16">
    <location>
        <begin position="1222"/>
        <end position="1280"/>
    </location>
</feature>
<dbReference type="SMART" id="SM00487">
    <property type="entry name" value="DEXDc"/>
    <property type="match status" value="1"/>
</dbReference>
<evidence type="ECO:0000259" key="18">
    <source>
        <dbReference type="PROSITE" id="PS51192"/>
    </source>
</evidence>
<keyword evidence="11" id="KW-0413">Isomerase</keyword>
<dbReference type="EC" id="5.6.2.4" evidence="14"/>
<dbReference type="InterPro" id="IPR004589">
    <property type="entry name" value="DNA_helicase_ATP-dep_RecQ"/>
</dbReference>
<dbReference type="Pfam" id="PF09382">
    <property type="entry name" value="RQC"/>
    <property type="match status" value="1"/>
</dbReference>
<evidence type="ECO:0000259" key="20">
    <source>
        <dbReference type="PROSITE" id="PS51999"/>
    </source>
</evidence>
<dbReference type="PROSITE" id="PS51194">
    <property type="entry name" value="HELICASE_CTER"/>
    <property type="match status" value="1"/>
</dbReference>
<dbReference type="InterPro" id="IPR036388">
    <property type="entry name" value="WH-like_DNA-bd_sf"/>
</dbReference>
<organism evidence="21 22">
    <name type="scientific">Triparma strigata</name>
    <dbReference type="NCBI Taxonomy" id="1606541"/>
    <lineage>
        <taxon>Eukaryota</taxon>
        <taxon>Sar</taxon>
        <taxon>Stramenopiles</taxon>
        <taxon>Ochrophyta</taxon>
        <taxon>Bolidophyceae</taxon>
        <taxon>Parmales</taxon>
        <taxon>Triparmaceae</taxon>
        <taxon>Triparma</taxon>
    </lineage>
</organism>
<dbReference type="InterPro" id="IPR018982">
    <property type="entry name" value="RQC_domain"/>
</dbReference>
<accession>A0A9W7B086</accession>
<dbReference type="PROSITE" id="PS50967">
    <property type="entry name" value="HRDC"/>
    <property type="match status" value="1"/>
</dbReference>
<dbReference type="Pfam" id="PF16124">
    <property type="entry name" value="RecQ_Zn_bind"/>
    <property type="match status" value="1"/>
</dbReference>
<feature type="compositionally biased region" description="Pro residues" evidence="16">
    <location>
        <begin position="206"/>
        <end position="216"/>
    </location>
</feature>
<keyword evidence="10" id="KW-0238">DNA-binding</keyword>
<dbReference type="EMBL" id="BRXY01000237">
    <property type="protein sequence ID" value="GMH79741.1"/>
    <property type="molecule type" value="Genomic_DNA"/>
</dbReference>
<sequence length="1280" mass="143050">MTIRNNFSTESTWLSSAPSRVPPTDGRKDGRLDGFEYSCNQINCWREGGGEEKGYFPPTGVGQLPTSVNSPHIARKVFGSTCNNGEERIVYDDILGVGKEHVFKVPSPKLGRDEVLDRQGEVNLSTLNTSSNVNDSFNSSSSESKENRRVSEQSNLSQDPFGDDSMFEDLDVDTIVKQAKTQPQQQRSWNDYPPQEYNQYDQYAAPPIPPSSHDPPSISPPLCGCALPMSSRTSHKEIHLTNFPNGREFFTCPAPRDSQCGSFVWSDEMTSRKCSTCSGIMVRRITKSGANSGRSFLTCYGNGQRDSGCADSFEWEDDDGGGNANTVSYGSEGFGNDNYGGNNNNYNSSSSGNYDNSSRNNYDNNSSSNNYNSSSSNNNNNSHYSSDLPPRSSSNHNETSHSSSVPLSYNNSSLPSGSVDMLEVRRKNRSIFGHHNFRPGQDVIVENALSPKDVFVLMPTGGGKSLCYQLPACVDKGCSIIISPLLSLIQDQVSALKLQNVNAEFLSGAQDYENESKPIMNKLYAMTRSNFDPFNDYDPNNLKMLYLTPEKIHRSEQIKNIFRKLSSSGLLSRFVIDEAHCMSQWGHDFRPDYMELKLLRSEFPTVPIMALTATANEKVVADAIANLRMNNPYIYKTTFNRPNLHYEVRKKTKSTIDEIAGILAKNRGNTGVVYCLSRKDCENTSDKLNKIIKGMNLSNQIKVSFYHAELPQQQRYQRHKQWSEGKLHVLCATVAFGMGIDKPDVRYVIHLSMPKSITHYYQESGRAGRDGEKADCVLFYNYGDKKTLENMITDGGKKRGDNIKRQKDQLYACFKYCEDEFQCRRSLQLEHFGEMFDRLKCNKTCDNCRGGATSTKHDYTSVAKEILKLAREVTEVTMDASVSLIQLADLYRGLKSSTKKVIFNPEQIQSLGVGKRFKKPEVEAILHNLVAQHILVEKSSKNKMGFFNTKVFLGDAAPSIEHNRAKFEMEIKDKGAAKAPKVAKTTTTTTKKSPQKKKNAPSKKQEQEVIDISDDDSDFEGDSSQHSQQFTAMDVGGGHGVHQAGTKRKKRGDCDLGTDLTAKLEKHLVDQAKIWASDENDNKKDDTIPDIRYYSIISNAQTKDFAKIVPVNKAEFMACSGLGAAKDSKYGERIVEAVRNFLKINDQWGKIAQDRKVSSTWSPEPSQMSQFLSQSSGKKSKTTHRSINRTLSTPQPPSDPYDAGIDFASISVQQPAAIDSLQQSQTFKSQSHFFNPSSPIYKSGERMQRLGGPQPQNPKKEKRPDLEKFKKNNLPKNPYA</sequence>
<dbReference type="PROSITE" id="PS51192">
    <property type="entry name" value="HELICASE_ATP_BIND_1"/>
    <property type="match status" value="1"/>
</dbReference>
<evidence type="ECO:0000256" key="2">
    <source>
        <dbReference type="ARBA" id="ARBA00005446"/>
    </source>
</evidence>
<keyword evidence="12" id="KW-0539">Nucleus</keyword>
<feature type="domain" description="GRF-type" evidence="20">
    <location>
        <begin position="274"/>
        <end position="319"/>
    </location>
</feature>
<evidence type="ECO:0000256" key="14">
    <source>
        <dbReference type="ARBA" id="ARBA00034808"/>
    </source>
</evidence>
<feature type="compositionally biased region" description="Polar residues" evidence="16">
    <location>
        <begin position="179"/>
        <end position="189"/>
    </location>
</feature>
<dbReference type="InterPro" id="IPR027417">
    <property type="entry name" value="P-loop_NTPase"/>
</dbReference>
<dbReference type="GO" id="GO:0016787">
    <property type="term" value="F:hydrolase activity"/>
    <property type="evidence" value="ECO:0007669"/>
    <property type="project" value="UniProtKB-KW"/>
</dbReference>
<dbReference type="OrthoDB" id="10261556at2759"/>
<dbReference type="Proteomes" id="UP001165085">
    <property type="component" value="Unassembled WGS sequence"/>
</dbReference>
<dbReference type="SMART" id="SM00490">
    <property type="entry name" value="HELICc"/>
    <property type="match status" value="1"/>
</dbReference>
<dbReference type="GO" id="GO:0008270">
    <property type="term" value="F:zinc ion binding"/>
    <property type="evidence" value="ECO:0007669"/>
    <property type="project" value="UniProtKB-KW"/>
</dbReference>
<dbReference type="InterPro" id="IPR010666">
    <property type="entry name" value="Znf_GRF"/>
</dbReference>
<evidence type="ECO:0000259" key="17">
    <source>
        <dbReference type="PROSITE" id="PS50967"/>
    </source>
</evidence>
<dbReference type="PROSITE" id="PS00690">
    <property type="entry name" value="DEAH_ATP_HELICASE"/>
    <property type="match status" value="1"/>
</dbReference>
<comment type="catalytic activity">
    <reaction evidence="13">
        <text>Couples ATP hydrolysis with the unwinding of duplex DNA by translocating in the 3'-5' direction.</text>
        <dbReference type="EC" id="5.6.2.4"/>
    </reaction>
</comment>
<dbReference type="InterPro" id="IPR044876">
    <property type="entry name" value="HRDC_dom_sf"/>
</dbReference>
<feature type="compositionally biased region" description="Basic residues" evidence="16">
    <location>
        <begin position="1178"/>
        <end position="1187"/>
    </location>
</feature>
<reference evidence="22" key="1">
    <citation type="journal article" date="2023" name="Commun. Biol.">
        <title>Genome analysis of Parmales, the sister group of diatoms, reveals the evolutionary specialization of diatoms from phago-mixotrophs to photoautotrophs.</title>
        <authorList>
            <person name="Ban H."/>
            <person name="Sato S."/>
            <person name="Yoshikawa S."/>
            <person name="Yamada K."/>
            <person name="Nakamura Y."/>
            <person name="Ichinomiya M."/>
            <person name="Sato N."/>
            <person name="Blanc-Mathieu R."/>
            <person name="Endo H."/>
            <person name="Kuwata A."/>
            <person name="Ogata H."/>
        </authorList>
    </citation>
    <scope>NUCLEOTIDE SEQUENCE [LARGE SCALE GENOMIC DNA]</scope>
    <source>
        <strain evidence="22">NIES 3701</strain>
    </source>
</reference>
<evidence type="ECO:0000256" key="4">
    <source>
        <dbReference type="ARBA" id="ARBA00022741"/>
    </source>
</evidence>
<evidence type="ECO:0000256" key="6">
    <source>
        <dbReference type="ARBA" id="ARBA00022801"/>
    </source>
</evidence>
<dbReference type="InterPro" id="IPR010997">
    <property type="entry name" value="HRDC-like_sf"/>
</dbReference>
<dbReference type="CDD" id="cd17920">
    <property type="entry name" value="DEXHc_RecQ"/>
    <property type="match status" value="1"/>
</dbReference>
<keyword evidence="7" id="KW-0347">Helicase</keyword>
<feature type="compositionally biased region" description="Polar residues" evidence="16">
    <location>
        <begin position="1222"/>
        <end position="1240"/>
    </location>
</feature>
<evidence type="ECO:0000256" key="11">
    <source>
        <dbReference type="ARBA" id="ARBA00023235"/>
    </source>
</evidence>
<dbReference type="Pfam" id="PF06839">
    <property type="entry name" value="Zn_ribbon_GRF"/>
    <property type="match status" value="1"/>
</dbReference>
<dbReference type="CDD" id="cd18794">
    <property type="entry name" value="SF2_C_RecQ"/>
    <property type="match status" value="1"/>
</dbReference>
<name>A0A9W7B086_9STRA</name>
<evidence type="ECO:0000256" key="10">
    <source>
        <dbReference type="ARBA" id="ARBA00023125"/>
    </source>
</evidence>
<comment type="subcellular location">
    <subcellularLocation>
        <location evidence="1">Nucleus</location>
    </subcellularLocation>
</comment>
<evidence type="ECO:0000313" key="21">
    <source>
        <dbReference type="EMBL" id="GMH79741.1"/>
    </source>
</evidence>
<feature type="compositionally biased region" description="Polar residues" evidence="16">
    <location>
        <begin position="1158"/>
        <end position="1177"/>
    </location>
</feature>
<feature type="region of interest" description="Disordered" evidence="16">
    <location>
        <begin position="335"/>
        <end position="417"/>
    </location>
</feature>
<evidence type="ECO:0000256" key="9">
    <source>
        <dbReference type="ARBA" id="ARBA00022840"/>
    </source>
</evidence>
<keyword evidence="22" id="KW-1185">Reference proteome</keyword>
<feature type="region of interest" description="Disordered" evidence="16">
    <location>
        <begin position="124"/>
        <end position="166"/>
    </location>
</feature>
<evidence type="ECO:0000256" key="1">
    <source>
        <dbReference type="ARBA" id="ARBA00004123"/>
    </source>
</evidence>
<feature type="compositionally biased region" description="Low complexity" evidence="16">
    <location>
        <begin position="977"/>
        <end position="992"/>
    </location>
</feature>
<feature type="compositionally biased region" description="Polar residues" evidence="16">
    <location>
        <begin position="1"/>
        <end position="18"/>
    </location>
</feature>
<dbReference type="PANTHER" id="PTHR13710">
    <property type="entry name" value="DNA HELICASE RECQ FAMILY MEMBER"/>
    <property type="match status" value="1"/>
</dbReference>
<dbReference type="FunFam" id="3.40.50.300:FF:001975">
    <property type="entry name" value="ATP-dependent DNA helicase"/>
    <property type="match status" value="1"/>
</dbReference>
<feature type="domain" description="HRDC" evidence="17">
    <location>
        <begin position="1062"/>
        <end position="1148"/>
    </location>
</feature>
<dbReference type="InterPro" id="IPR032284">
    <property type="entry name" value="RecQ_Zn-bd"/>
</dbReference>